<reference evidence="5" key="1">
    <citation type="submission" date="2022-07" db="EMBL/GenBank/DDBJ databases">
        <title>Phylogenomic reconstructions and comparative analyses of Kickxellomycotina fungi.</title>
        <authorList>
            <person name="Reynolds N.K."/>
            <person name="Stajich J.E."/>
            <person name="Barry K."/>
            <person name="Grigoriev I.V."/>
            <person name="Crous P."/>
            <person name="Smith M.E."/>
        </authorList>
    </citation>
    <scope>NUCLEOTIDE SEQUENCE</scope>
    <source>
        <strain evidence="5">RSA 567</strain>
    </source>
</reference>
<dbReference type="OrthoDB" id="623670at2759"/>
<dbReference type="Proteomes" id="UP001151582">
    <property type="component" value="Unassembled WGS sequence"/>
</dbReference>
<evidence type="ECO:0000313" key="6">
    <source>
        <dbReference type="Proteomes" id="UP001151582"/>
    </source>
</evidence>
<feature type="signal peptide" evidence="3">
    <location>
        <begin position="1"/>
        <end position="22"/>
    </location>
</feature>
<feature type="compositionally biased region" description="Acidic residues" evidence="2">
    <location>
        <begin position="67"/>
        <end position="92"/>
    </location>
</feature>
<evidence type="ECO:0000256" key="2">
    <source>
        <dbReference type="SAM" id="MobiDB-lite"/>
    </source>
</evidence>
<keyword evidence="6" id="KW-1185">Reference proteome</keyword>
<feature type="region of interest" description="Disordered" evidence="2">
    <location>
        <begin position="59"/>
        <end position="122"/>
    </location>
</feature>
<feature type="domain" description="RlpA-like protein double-psi beta-barrel" evidence="4">
    <location>
        <begin position="134"/>
        <end position="213"/>
    </location>
</feature>
<feature type="chain" id="PRO_5040820177" description="RlpA-like protein double-psi beta-barrel domain-containing protein" evidence="3">
    <location>
        <begin position="23"/>
        <end position="229"/>
    </location>
</feature>
<dbReference type="CDD" id="cd22191">
    <property type="entry name" value="DPBB_RlpA_EXP_N-like"/>
    <property type="match status" value="1"/>
</dbReference>
<organism evidence="5 6">
    <name type="scientific">Dimargaris verticillata</name>
    <dbReference type="NCBI Taxonomy" id="2761393"/>
    <lineage>
        <taxon>Eukaryota</taxon>
        <taxon>Fungi</taxon>
        <taxon>Fungi incertae sedis</taxon>
        <taxon>Zoopagomycota</taxon>
        <taxon>Kickxellomycotina</taxon>
        <taxon>Dimargaritomycetes</taxon>
        <taxon>Dimargaritales</taxon>
        <taxon>Dimargaritaceae</taxon>
        <taxon>Dimargaris</taxon>
    </lineage>
</organism>
<dbReference type="EMBL" id="JANBQB010001192">
    <property type="protein sequence ID" value="KAJ1971957.1"/>
    <property type="molecule type" value="Genomic_DNA"/>
</dbReference>
<dbReference type="Gene3D" id="2.40.40.10">
    <property type="entry name" value="RlpA-like domain"/>
    <property type="match status" value="1"/>
</dbReference>
<dbReference type="Pfam" id="PF03330">
    <property type="entry name" value="DPBB_1"/>
    <property type="match status" value="1"/>
</dbReference>
<dbReference type="PANTHER" id="PTHR31836:SF28">
    <property type="entry name" value="SRCR DOMAIN-CONTAINING PROTEIN-RELATED"/>
    <property type="match status" value="1"/>
</dbReference>
<dbReference type="InterPro" id="IPR051477">
    <property type="entry name" value="Expansin_CellWall"/>
</dbReference>
<accession>A0A9W8B238</accession>
<sequence length="229" mass="24558">MYKAIVPALLLAGLCASSPAAATAWSESVSTTKTGHLYARASSHHSMVARGSYYRSLVKRSPCESNEQTEENDENDENNESNENTENEESGDNEEKKKNKRKSSSSKKPTGSTSSGGDGEVFSGGRVTWHNFSGEKNACGGSYEDSDMVVALASEQFYLGADENDSSDKPNCGRTVKAMRGSKSVKVKVVDSCSSCGDSALDLSPAAFKKIEQDLGEGELFDVTWTFAD</sequence>
<dbReference type="SUPFAM" id="SSF50685">
    <property type="entry name" value="Barwin-like endoglucanases"/>
    <property type="match status" value="1"/>
</dbReference>
<protein>
    <recommendedName>
        <fullName evidence="4">RlpA-like protein double-psi beta-barrel domain-containing protein</fullName>
    </recommendedName>
</protein>
<dbReference type="InterPro" id="IPR009009">
    <property type="entry name" value="RlpA-like_DPBB"/>
</dbReference>
<keyword evidence="1 3" id="KW-0732">Signal</keyword>
<evidence type="ECO:0000256" key="3">
    <source>
        <dbReference type="SAM" id="SignalP"/>
    </source>
</evidence>
<evidence type="ECO:0000256" key="1">
    <source>
        <dbReference type="ARBA" id="ARBA00022729"/>
    </source>
</evidence>
<comment type="caution">
    <text evidence="5">The sequence shown here is derived from an EMBL/GenBank/DDBJ whole genome shotgun (WGS) entry which is preliminary data.</text>
</comment>
<evidence type="ECO:0000259" key="4">
    <source>
        <dbReference type="Pfam" id="PF03330"/>
    </source>
</evidence>
<dbReference type="PANTHER" id="PTHR31836">
    <property type="match status" value="1"/>
</dbReference>
<gene>
    <name evidence="5" type="ORF">H4R34_005571</name>
</gene>
<dbReference type="AlphaFoldDB" id="A0A9W8B238"/>
<name>A0A9W8B238_9FUNG</name>
<evidence type="ECO:0000313" key="5">
    <source>
        <dbReference type="EMBL" id="KAJ1971957.1"/>
    </source>
</evidence>
<dbReference type="InterPro" id="IPR036908">
    <property type="entry name" value="RlpA-like_sf"/>
</dbReference>
<proteinExistence type="predicted"/>